<keyword evidence="2 5" id="KW-0436">Ligase</keyword>
<dbReference type="InterPro" id="IPR042099">
    <property type="entry name" value="ANL_N_sf"/>
</dbReference>
<sequence length="580" mass="63093">MSTPVKTYPSLARSVPIFSHSIFTHLLTKDGELIGGHAPELPAFTDAPSGTTINRRQLRDFSLALGHGLKNLGAKRGDTVLVFSPNSLNYPVILLGALSAGLRCTLANNAYTSHELVHQYTDSRAHFVFSTEDGLPTVRAMFKEIGVGEEGEKRIIVLSNSLAWAGGPDAASKPESAGLPRMEDLLSSGSLKEEEQFDGDLAHETAFLCYSSGTTGKPKGVETTHQNLTSVVDIVNESYPHEIGGSMLGFLPFYHIYGSVMLLFLNIKMGDPCYIMPRFDPVQFCSNIQKYKIPVVLVVPPVLVFLSRHPVVQKFDFSALKLLISGAAPLGPDLTNQVTERFRSMNVDVAVVQGFGMTESSPTTHLLPMTDAANKTGSIGVLLSNLEARLVDEGVDVEEGKPGELWIKGPTIMRGYLNNEAATRHTITEDGWFKTGDVAIRDKEGHFFIVDRVKELIKYKGFQVPPAELESVLLGHPEVADAAVIGVYDHQEATELPRAYVVHAQPHKVTTDELKLAFGQEVAKSIESKVARHKFLRGGVVVIDVVPKSAAGKILRRELRERAKVELANGIGATSPVPPC</sequence>
<dbReference type="AlphaFoldDB" id="A0A284QY79"/>
<dbReference type="InterPro" id="IPR020845">
    <property type="entry name" value="AMP-binding_CS"/>
</dbReference>
<dbReference type="CDD" id="cd05911">
    <property type="entry name" value="Firefly_Luc_like"/>
    <property type="match status" value="1"/>
</dbReference>
<proteinExistence type="inferred from homology"/>
<evidence type="ECO:0000256" key="1">
    <source>
        <dbReference type="ARBA" id="ARBA00006432"/>
    </source>
</evidence>
<dbReference type="OMA" id="IGRFKEM"/>
<gene>
    <name evidence="5" type="ORF">ARMOST_04752</name>
</gene>
<dbReference type="InterPro" id="IPR000873">
    <property type="entry name" value="AMP-dep_synth/lig_dom"/>
</dbReference>
<name>A0A284QY79_ARMOS</name>
<comment type="similarity">
    <text evidence="1">Belongs to the ATP-dependent AMP-binding enzyme family.</text>
</comment>
<accession>A0A284QY79</accession>
<organism evidence="5 6">
    <name type="scientific">Armillaria ostoyae</name>
    <name type="common">Armillaria root rot fungus</name>
    <dbReference type="NCBI Taxonomy" id="47428"/>
    <lineage>
        <taxon>Eukaryota</taxon>
        <taxon>Fungi</taxon>
        <taxon>Dikarya</taxon>
        <taxon>Basidiomycota</taxon>
        <taxon>Agaricomycotina</taxon>
        <taxon>Agaricomycetes</taxon>
        <taxon>Agaricomycetidae</taxon>
        <taxon>Agaricales</taxon>
        <taxon>Marasmiineae</taxon>
        <taxon>Physalacriaceae</taxon>
        <taxon>Armillaria</taxon>
    </lineage>
</organism>
<evidence type="ECO:0000259" key="4">
    <source>
        <dbReference type="Pfam" id="PF13193"/>
    </source>
</evidence>
<dbReference type="OrthoDB" id="1898221at2759"/>
<dbReference type="SUPFAM" id="SSF56801">
    <property type="entry name" value="Acetyl-CoA synthetase-like"/>
    <property type="match status" value="1"/>
</dbReference>
<protein>
    <submittedName>
        <fullName evidence="5">Related to 4-coumarate-CoA ligase</fullName>
    </submittedName>
</protein>
<dbReference type="EMBL" id="FUEG01000003">
    <property type="protein sequence ID" value="SJL01430.1"/>
    <property type="molecule type" value="Genomic_DNA"/>
</dbReference>
<dbReference type="PANTHER" id="PTHR24096:SF149">
    <property type="entry name" value="AMP-BINDING DOMAIN-CONTAINING PROTEIN-RELATED"/>
    <property type="match status" value="1"/>
</dbReference>
<dbReference type="Gene3D" id="3.30.300.30">
    <property type="match status" value="1"/>
</dbReference>
<evidence type="ECO:0000256" key="2">
    <source>
        <dbReference type="ARBA" id="ARBA00022598"/>
    </source>
</evidence>
<dbReference type="PANTHER" id="PTHR24096">
    <property type="entry name" value="LONG-CHAIN-FATTY-ACID--COA LIGASE"/>
    <property type="match status" value="1"/>
</dbReference>
<dbReference type="Pfam" id="PF00501">
    <property type="entry name" value="AMP-binding"/>
    <property type="match status" value="1"/>
</dbReference>
<dbReference type="InterPro" id="IPR025110">
    <property type="entry name" value="AMP-bd_C"/>
</dbReference>
<keyword evidence="6" id="KW-1185">Reference proteome</keyword>
<dbReference type="STRING" id="47428.A0A284QY79"/>
<dbReference type="PROSITE" id="PS00455">
    <property type="entry name" value="AMP_BINDING"/>
    <property type="match status" value="1"/>
</dbReference>
<evidence type="ECO:0000259" key="3">
    <source>
        <dbReference type="Pfam" id="PF00501"/>
    </source>
</evidence>
<dbReference type="Gene3D" id="3.40.50.12780">
    <property type="entry name" value="N-terminal domain of ligase-like"/>
    <property type="match status" value="1"/>
</dbReference>
<dbReference type="Pfam" id="PF13193">
    <property type="entry name" value="AMP-binding_C"/>
    <property type="match status" value="1"/>
</dbReference>
<dbReference type="InterPro" id="IPR045851">
    <property type="entry name" value="AMP-bd_C_sf"/>
</dbReference>
<feature type="domain" description="AMP-dependent synthetase/ligase" evidence="3">
    <location>
        <begin position="38"/>
        <end position="417"/>
    </location>
</feature>
<dbReference type="GO" id="GO:0016405">
    <property type="term" value="F:CoA-ligase activity"/>
    <property type="evidence" value="ECO:0007669"/>
    <property type="project" value="TreeGrafter"/>
</dbReference>
<evidence type="ECO:0000313" key="5">
    <source>
        <dbReference type="EMBL" id="SJL01430.1"/>
    </source>
</evidence>
<feature type="domain" description="AMP-binding enzyme C-terminal" evidence="4">
    <location>
        <begin position="468"/>
        <end position="553"/>
    </location>
</feature>
<dbReference type="Proteomes" id="UP000219338">
    <property type="component" value="Unassembled WGS sequence"/>
</dbReference>
<reference evidence="6" key="1">
    <citation type="journal article" date="2017" name="Nat. Ecol. Evol.">
        <title>Genome expansion and lineage-specific genetic innovations in the forest pathogenic fungi Armillaria.</title>
        <authorList>
            <person name="Sipos G."/>
            <person name="Prasanna A.N."/>
            <person name="Walter M.C."/>
            <person name="O'Connor E."/>
            <person name="Balint B."/>
            <person name="Krizsan K."/>
            <person name="Kiss B."/>
            <person name="Hess J."/>
            <person name="Varga T."/>
            <person name="Slot J."/>
            <person name="Riley R."/>
            <person name="Boka B."/>
            <person name="Rigling D."/>
            <person name="Barry K."/>
            <person name="Lee J."/>
            <person name="Mihaltcheva S."/>
            <person name="LaButti K."/>
            <person name="Lipzen A."/>
            <person name="Waldron R."/>
            <person name="Moloney N.M."/>
            <person name="Sperisen C."/>
            <person name="Kredics L."/>
            <person name="Vagvoelgyi C."/>
            <person name="Patrignani A."/>
            <person name="Fitzpatrick D."/>
            <person name="Nagy I."/>
            <person name="Doyle S."/>
            <person name="Anderson J.B."/>
            <person name="Grigoriev I.V."/>
            <person name="Gueldener U."/>
            <person name="Muensterkoetter M."/>
            <person name="Nagy L.G."/>
        </authorList>
    </citation>
    <scope>NUCLEOTIDE SEQUENCE [LARGE SCALE GENOMIC DNA]</scope>
    <source>
        <strain evidence="6">C18/9</strain>
    </source>
</reference>
<evidence type="ECO:0000313" key="6">
    <source>
        <dbReference type="Proteomes" id="UP000219338"/>
    </source>
</evidence>